<evidence type="ECO:0000313" key="2">
    <source>
        <dbReference type="EMBL" id="UYV77178.1"/>
    </source>
</evidence>
<accession>A0ABY6L7Q1</accession>
<dbReference type="Proteomes" id="UP001235939">
    <property type="component" value="Chromosome 14"/>
</dbReference>
<proteinExistence type="predicted"/>
<evidence type="ECO:0000313" key="3">
    <source>
        <dbReference type="Proteomes" id="UP001235939"/>
    </source>
</evidence>
<dbReference type="EMBL" id="CP092876">
    <property type="protein sequence ID" value="UYV77178.1"/>
    <property type="molecule type" value="Genomic_DNA"/>
</dbReference>
<keyword evidence="1" id="KW-0472">Membrane</keyword>
<keyword evidence="1" id="KW-0812">Transmembrane</keyword>
<name>A0ABY6L7Q1_9ARAC</name>
<protein>
    <submittedName>
        <fullName evidence="2">Uncharacterized protein</fullName>
    </submittedName>
</protein>
<reference evidence="2 3" key="1">
    <citation type="submission" date="2022-01" db="EMBL/GenBank/DDBJ databases">
        <title>A chromosomal length assembly of Cordylochernes scorpioides.</title>
        <authorList>
            <person name="Zeh D."/>
            <person name="Zeh J."/>
        </authorList>
    </citation>
    <scope>NUCLEOTIDE SEQUENCE [LARGE SCALE GENOMIC DNA]</scope>
    <source>
        <strain evidence="2">IN4F17</strain>
        <tissue evidence="2">Whole Body</tissue>
    </source>
</reference>
<organism evidence="2 3">
    <name type="scientific">Cordylochernes scorpioides</name>
    <dbReference type="NCBI Taxonomy" id="51811"/>
    <lineage>
        <taxon>Eukaryota</taxon>
        <taxon>Metazoa</taxon>
        <taxon>Ecdysozoa</taxon>
        <taxon>Arthropoda</taxon>
        <taxon>Chelicerata</taxon>
        <taxon>Arachnida</taxon>
        <taxon>Pseudoscorpiones</taxon>
        <taxon>Cheliferoidea</taxon>
        <taxon>Chernetidae</taxon>
        <taxon>Cordylochernes</taxon>
    </lineage>
</organism>
<evidence type="ECO:0000256" key="1">
    <source>
        <dbReference type="SAM" id="Phobius"/>
    </source>
</evidence>
<feature type="transmembrane region" description="Helical" evidence="1">
    <location>
        <begin position="37"/>
        <end position="55"/>
    </location>
</feature>
<keyword evidence="3" id="KW-1185">Reference proteome</keyword>
<keyword evidence="1" id="KW-1133">Transmembrane helix</keyword>
<sequence>MYSNSIIDNPVVRVPDALAASEPEMFMDNKRVYPKDPQVLVILVLTITLCGAISLQKRRQKLCGHYLAEAVSLVCPNGVYEPTKRAQPLFPDEVVAFKDCNHSYLQCLLFLVGRKSTILPSVEKSGWLLGRTWGRFAMLTERLPACGTLQQVG</sequence>
<gene>
    <name evidence="2" type="ORF">LAZ67_14003528</name>
</gene>